<dbReference type="STRING" id="1043003.A0A074W0J1"/>
<dbReference type="HOGENOM" id="CLU_009665_1_1_1"/>
<dbReference type="PANTHER" id="PTHR46865">
    <property type="entry name" value="OXIDOREDUCTASE-RELATED"/>
    <property type="match status" value="1"/>
</dbReference>
<name>A0A074W0J1_AURM1</name>
<reference evidence="5 6" key="1">
    <citation type="journal article" date="2014" name="BMC Genomics">
        <title>Genome sequencing of four Aureobasidium pullulans varieties: biotechnological potential, stress tolerance, and description of new species.</title>
        <authorList>
            <person name="Gostin Ar C."/>
            <person name="Ohm R.A."/>
            <person name="Kogej T."/>
            <person name="Sonjak S."/>
            <person name="Turk M."/>
            <person name="Zajc J."/>
            <person name="Zalar P."/>
            <person name="Grube M."/>
            <person name="Sun H."/>
            <person name="Han J."/>
            <person name="Sharma A."/>
            <person name="Chiniquy J."/>
            <person name="Ngan C.Y."/>
            <person name="Lipzen A."/>
            <person name="Barry K."/>
            <person name="Grigoriev I.V."/>
            <person name="Gunde-Cimerman N."/>
        </authorList>
    </citation>
    <scope>NUCLEOTIDE SEQUENCE [LARGE SCALE GENOMIC DNA]</scope>
    <source>
        <strain evidence="5 6">CBS 110374</strain>
    </source>
</reference>
<dbReference type="AlphaFoldDB" id="A0A074W0J1"/>
<dbReference type="RefSeq" id="XP_040883341.1">
    <property type="nucleotide sequence ID" value="XM_041025756.1"/>
</dbReference>
<dbReference type="PANTHER" id="PTHR46865:SF2">
    <property type="entry name" value="MONOOXYGENASE"/>
    <property type="match status" value="1"/>
</dbReference>
<dbReference type="SUPFAM" id="SSF51905">
    <property type="entry name" value="FAD/NAD(P)-binding domain"/>
    <property type="match status" value="1"/>
</dbReference>
<keyword evidence="6" id="KW-1185">Reference proteome</keyword>
<sequence length="439" mass="48007">MYTLRQKSLLHSPSLGSKIHHILIVGGGPAGSSTAFWLAKAGFKVTIAERSTIPPYGQGIDITDEAVDIVKKMGLWEKIKENTTGESGFALLDDAGKETGMVGTNPADQSKSAFSPTNEIEIMRGTLTNIFMDAAKEQGVKYRYGCTVSNMQQGTSSAIATLSDTNQPEEYTAIIGADGVASRVRSLTFDKTTIENCFKQTDTYVAYFSMQVDPKHQITHSILQHANKGRVMWMRPIDKTGSRASGYLIVTTTDAADLQQVARHGNVEQQKALLDKRFEGVGGIKDKIIQGMRESQDFYFTRVVQVRLDTWHTGRCALVGDAAYCPSPLTGQGTTMAVLGSYILAGELAANPEDPAAAFTNYRKKFEGFVRENGTIPLGGRAPRLAAPQSDLGIWILRLVFGTIARPGFQKLFNSLPSLPSFGGQVKKFELPDYHFQMR</sequence>
<evidence type="ECO:0000259" key="4">
    <source>
        <dbReference type="Pfam" id="PF01494"/>
    </source>
</evidence>
<proteinExistence type="predicted"/>
<feature type="domain" description="FAD-binding" evidence="4">
    <location>
        <begin position="22"/>
        <end position="350"/>
    </location>
</feature>
<evidence type="ECO:0000313" key="5">
    <source>
        <dbReference type="EMBL" id="KEQ66318.1"/>
    </source>
</evidence>
<dbReference type="GO" id="GO:0071949">
    <property type="term" value="F:FAD binding"/>
    <property type="evidence" value="ECO:0007669"/>
    <property type="project" value="InterPro"/>
</dbReference>
<dbReference type="Pfam" id="PF01494">
    <property type="entry name" value="FAD_binding_3"/>
    <property type="match status" value="1"/>
</dbReference>
<evidence type="ECO:0000313" key="6">
    <source>
        <dbReference type="Proteomes" id="UP000030672"/>
    </source>
</evidence>
<evidence type="ECO:0000256" key="3">
    <source>
        <dbReference type="ARBA" id="ARBA00023002"/>
    </source>
</evidence>
<dbReference type="InterPro" id="IPR051704">
    <property type="entry name" value="FAD_aromatic-hydroxylase"/>
</dbReference>
<organism evidence="5 6">
    <name type="scientific">Aureobasidium melanogenum (strain CBS 110374)</name>
    <name type="common">Aureobasidium pullulans var. melanogenum</name>
    <dbReference type="NCBI Taxonomy" id="1043003"/>
    <lineage>
        <taxon>Eukaryota</taxon>
        <taxon>Fungi</taxon>
        <taxon>Dikarya</taxon>
        <taxon>Ascomycota</taxon>
        <taxon>Pezizomycotina</taxon>
        <taxon>Dothideomycetes</taxon>
        <taxon>Dothideomycetidae</taxon>
        <taxon>Dothideales</taxon>
        <taxon>Saccotheciaceae</taxon>
        <taxon>Aureobasidium</taxon>
    </lineage>
</organism>
<keyword evidence="3" id="KW-0560">Oxidoreductase</keyword>
<protein>
    <submittedName>
        <fullName evidence="5">Oxidoreductase</fullName>
    </submittedName>
</protein>
<dbReference type="InterPro" id="IPR036188">
    <property type="entry name" value="FAD/NAD-bd_sf"/>
</dbReference>
<dbReference type="GO" id="GO:0016491">
    <property type="term" value="F:oxidoreductase activity"/>
    <property type="evidence" value="ECO:0007669"/>
    <property type="project" value="UniProtKB-KW"/>
</dbReference>
<evidence type="ECO:0000256" key="1">
    <source>
        <dbReference type="ARBA" id="ARBA00022630"/>
    </source>
</evidence>
<dbReference type="GeneID" id="63919129"/>
<dbReference type="Proteomes" id="UP000030672">
    <property type="component" value="Unassembled WGS sequence"/>
</dbReference>
<dbReference type="InterPro" id="IPR002938">
    <property type="entry name" value="FAD-bd"/>
</dbReference>
<evidence type="ECO:0000256" key="2">
    <source>
        <dbReference type="ARBA" id="ARBA00022827"/>
    </source>
</evidence>
<dbReference type="EMBL" id="KL584825">
    <property type="protein sequence ID" value="KEQ66318.1"/>
    <property type="molecule type" value="Genomic_DNA"/>
</dbReference>
<keyword evidence="1" id="KW-0285">Flavoprotein</keyword>
<dbReference type="PRINTS" id="PR00420">
    <property type="entry name" value="RNGMNOXGNASE"/>
</dbReference>
<dbReference type="Gene3D" id="3.30.9.10">
    <property type="entry name" value="D-Amino Acid Oxidase, subunit A, domain 2"/>
    <property type="match status" value="1"/>
</dbReference>
<dbReference type="Gene3D" id="3.50.50.60">
    <property type="entry name" value="FAD/NAD(P)-binding domain"/>
    <property type="match status" value="1"/>
</dbReference>
<gene>
    <name evidence="5" type="ORF">M437DRAFT_71906</name>
</gene>
<keyword evidence="2" id="KW-0274">FAD</keyword>
<accession>A0A074W0J1</accession>